<dbReference type="AlphaFoldDB" id="A0A7Y6RGQ6"/>
<organism evidence="1 2">
    <name type="scientific">Vreelandella maris</name>
    <dbReference type="NCBI Taxonomy" id="2729617"/>
    <lineage>
        <taxon>Bacteria</taxon>
        <taxon>Pseudomonadati</taxon>
        <taxon>Pseudomonadota</taxon>
        <taxon>Gammaproteobacteria</taxon>
        <taxon>Oceanospirillales</taxon>
        <taxon>Halomonadaceae</taxon>
        <taxon>Vreelandella</taxon>
    </lineage>
</organism>
<keyword evidence="2" id="KW-1185">Reference proteome</keyword>
<dbReference type="Proteomes" id="UP000589984">
    <property type="component" value="Unassembled WGS sequence"/>
</dbReference>
<reference evidence="1 2" key="1">
    <citation type="submission" date="2020-06" db="EMBL/GenBank/DDBJ databases">
        <title>Halomonas sp. QX-1 draft genome sequence.</title>
        <authorList>
            <person name="Qiu X."/>
        </authorList>
    </citation>
    <scope>NUCLEOTIDE SEQUENCE [LARGE SCALE GENOMIC DNA]</scope>
    <source>
        <strain evidence="1 2">QX-1</strain>
    </source>
</reference>
<dbReference type="EMBL" id="JABWCV010000031">
    <property type="protein sequence ID" value="NVF16254.1"/>
    <property type="molecule type" value="Genomic_DNA"/>
</dbReference>
<comment type="caution">
    <text evidence="1">The sequence shown here is derived from an EMBL/GenBank/DDBJ whole genome shotgun (WGS) entry which is preliminary data.</text>
</comment>
<evidence type="ECO:0000313" key="1">
    <source>
        <dbReference type="EMBL" id="NVF16254.1"/>
    </source>
</evidence>
<accession>A0A7Y6RGQ6</accession>
<name>A0A7Y6RGQ6_9GAMM</name>
<proteinExistence type="predicted"/>
<gene>
    <name evidence="1" type="ORF">HUO07_19105</name>
</gene>
<evidence type="ECO:0000313" key="2">
    <source>
        <dbReference type="Proteomes" id="UP000589984"/>
    </source>
</evidence>
<dbReference type="RefSeq" id="WP_176304836.1">
    <property type="nucleotide sequence ID" value="NZ_JABWCV010000031.1"/>
</dbReference>
<protein>
    <submittedName>
        <fullName evidence="1">Uncharacterized protein</fullName>
    </submittedName>
</protein>
<sequence length="69" mass="7292">MSEPTKTSTKAMITIEPNETGGFTVYAGFNGESANSPELKQAGRLALLGVLAIKEVLEEAKGTIKTTIH</sequence>